<organism evidence="4 5">
    <name type="scientific">Penicillium capsulatum</name>
    <dbReference type="NCBI Taxonomy" id="69766"/>
    <lineage>
        <taxon>Eukaryota</taxon>
        <taxon>Fungi</taxon>
        <taxon>Dikarya</taxon>
        <taxon>Ascomycota</taxon>
        <taxon>Pezizomycotina</taxon>
        <taxon>Eurotiomycetes</taxon>
        <taxon>Eurotiomycetidae</taxon>
        <taxon>Eurotiales</taxon>
        <taxon>Aspergillaceae</taxon>
        <taxon>Penicillium</taxon>
    </lineage>
</organism>
<evidence type="ECO:0000259" key="3">
    <source>
        <dbReference type="Pfam" id="PF24779"/>
    </source>
</evidence>
<evidence type="ECO:0000256" key="2">
    <source>
        <dbReference type="SAM" id="MobiDB-lite"/>
    </source>
</evidence>
<name>A0A9W9HR50_9EURO</name>
<dbReference type="Pfam" id="PF04900">
    <property type="entry name" value="Fcf1"/>
    <property type="match status" value="1"/>
</dbReference>
<feature type="domain" description="UTP23 sensor motif region" evidence="3">
    <location>
        <begin position="246"/>
        <end position="261"/>
    </location>
</feature>
<feature type="region of interest" description="Disordered" evidence="2">
    <location>
        <begin position="218"/>
        <end position="337"/>
    </location>
</feature>
<evidence type="ECO:0000256" key="1">
    <source>
        <dbReference type="ARBA" id="ARBA00023242"/>
    </source>
</evidence>
<dbReference type="PANTHER" id="PTHR12416">
    <property type="entry name" value="RRNA-PROCESSING PROTEIN UTP23 HOMOLOG"/>
    <property type="match status" value="1"/>
</dbReference>
<dbReference type="EMBL" id="JAPQKO010000006">
    <property type="protein sequence ID" value="KAJ5155302.1"/>
    <property type="molecule type" value="Genomic_DNA"/>
</dbReference>
<evidence type="ECO:0000313" key="5">
    <source>
        <dbReference type="Proteomes" id="UP001146351"/>
    </source>
</evidence>
<keyword evidence="5" id="KW-1185">Reference proteome</keyword>
<reference evidence="4" key="2">
    <citation type="journal article" date="2023" name="IMA Fungus">
        <title>Comparative genomic study of the Penicillium genus elucidates a diverse pangenome and 15 lateral gene transfer events.</title>
        <authorList>
            <person name="Petersen C."/>
            <person name="Sorensen T."/>
            <person name="Nielsen M.R."/>
            <person name="Sondergaard T.E."/>
            <person name="Sorensen J.L."/>
            <person name="Fitzpatrick D.A."/>
            <person name="Frisvad J.C."/>
            <person name="Nielsen K.L."/>
        </authorList>
    </citation>
    <scope>NUCLEOTIDE SEQUENCE</scope>
    <source>
        <strain evidence="4">IBT 21917</strain>
    </source>
</reference>
<protein>
    <recommendedName>
        <fullName evidence="3">UTP23 sensor motif region domain-containing protein</fullName>
    </recommendedName>
</protein>
<feature type="compositionally biased region" description="Basic and acidic residues" evidence="2">
    <location>
        <begin position="155"/>
        <end position="165"/>
    </location>
</feature>
<dbReference type="Proteomes" id="UP001146351">
    <property type="component" value="Unassembled WGS sequence"/>
</dbReference>
<dbReference type="AlphaFoldDB" id="A0A9W9HR50"/>
<feature type="compositionally biased region" description="Basic and acidic residues" evidence="2">
    <location>
        <begin position="287"/>
        <end position="297"/>
    </location>
</feature>
<dbReference type="Gene3D" id="3.40.50.1010">
    <property type="entry name" value="5'-nuclease"/>
    <property type="match status" value="1"/>
</dbReference>
<sequence>MRAKRSKKYRKLMHQYELAFGFREPYQVLVDSNFLRAVSSFKMELIPALERTLQGKVKPCPARSLRLWLRSLQILRLANPTGPFIFPLPQKFPSVTALTTKILRQSMRLTVSSLSLSPTPDAKKNKEHYTLATADPPAAKKTDKNDSSQQRKRKRDEEREEERAMRRAKSLRIRARSIPGVPIIYVKRSVMVLEPMSTPSEAIRDGVELSKLRAGLDAEPSLGKRKREAPAEGVAAPEKKKISGLKKAKGPNPLSMKKSKKKAEPSGPSNPSKTEKSQLDTTGPKDVTADAAEHQEVDEAGAAKTKRRRRHHRGGAREGNEDAAPSAESGHAVEVDA</sequence>
<dbReference type="InterPro" id="IPR057776">
    <property type="entry name" value="UTP23_sensor"/>
</dbReference>
<evidence type="ECO:0000313" key="4">
    <source>
        <dbReference type="EMBL" id="KAJ5155302.1"/>
    </source>
</evidence>
<feature type="compositionally biased region" description="Basic residues" evidence="2">
    <location>
        <begin position="304"/>
        <end position="314"/>
    </location>
</feature>
<reference evidence="4" key="1">
    <citation type="submission" date="2022-11" db="EMBL/GenBank/DDBJ databases">
        <authorList>
            <person name="Petersen C."/>
        </authorList>
    </citation>
    <scope>NUCLEOTIDE SEQUENCE</scope>
    <source>
        <strain evidence="4">IBT 21917</strain>
    </source>
</reference>
<keyword evidence="1" id="KW-0539">Nucleus</keyword>
<gene>
    <name evidence="4" type="ORF">N7492_008105</name>
</gene>
<comment type="caution">
    <text evidence="4">The sequence shown here is derived from an EMBL/GenBank/DDBJ whole genome shotgun (WGS) entry which is preliminary data.</text>
</comment>
<dbReference type="OrthoDB" id="25675at2759"/>
<accession>A0A9W9HR50</accession>
<dbReference type="InterPro" id="IPR006984">
    <property type="entry name" value="Fcf1/UTP23"/>
</dbReference>
<proteinExistence type="predicted"/>
<dbReference type="Pfam" id="PF24779">
    <property type="entry name" value="UTP23_sensor"/>
    <property type="match status" value="1"/>
</dbReference>
<dbReference type="GO" id="GO:0032040">
    <property type="term" value="C:small-subunit processome"/>
    <property type="evidence" value="ECO:0007669"/>
    <property type="project" value="InterPro"/>
</dbReference>
<feature type="region of interest" description="Disordered" evidence="2">
    <location>
        <begin position="130"/>
        <end position="168"/>
    </location>
</feature>